<evidence type="ECO:0000313" key="1">
    <source>
        <dbReference type="EMBL" id="MFD2863989.1"/>
    </source>
</evidence>
<sequence length="403" mass="45908">MKIGILNIIFLLMAFCASAQLRLSGRVIDSATLKPLPDAGVYIANTTSGTKANAEGIYRFSNLPPGDYTLMVRYVGYTTKRFDVSLTKDNEDFTVALSAKSIDLKEVTVRLDADWAKNLEMFKWAFLGTNNDKLCRILNQEALNLKFDKTTNILHASSDDFLDIENYVLGYKLRFLVKEFLANYDTHRMGYDGNVTFEQLKGDGTFEDQWKQNRAYAYDGSFRHFLTTLNPGEYVESKFIIKRLIRTPNPARPPDSVISNKIKLLSEQIKSGTGNHATDSLNKWTSLSARPHLNYKLSNAPVSTAEIVKTSSQPGFNALQFDGSLYIIYKGKPQENNFDNLYRFNEAGTWQVSAFNLQDPQKPVLYDKRGITLTRNNLYFEGGWDFRIMKLLPEDYIPGWFNN</sequence>
<reference evidence="2" key="1">
    <citation type="journal article" date="2019" name="Int. J. Syst. Evol. Microbiol.">
        <title>The Global Catalogue of Microorganisms (GCM) 10K type strain sequencing project: providing services to taxonomists for standard genome sequencing and annotation.</title>
        <authorList>
            <consortium name="The Broad Institute Genomics Platform"/>
            <consortium name="The Broad Institute Genome Sequencing Center for Infectious Disease"/>
            <person name="Wu L."/>
            <person name="Ma J."/>
        </authorList>
    </citation>
    <scope>NUCLEOTIDE SEQUENCE [LARGE SCALE GENOMIC DNA]</scope>
    <source>
        <strain evidence="2">KCTC 52232</strain>
    </source>
</reference>
<dbReference type="SUPFAM" id="SSF49464">
    <property type="entry name" value="Carboxypeptidase regulatory domain-like"/>
    <property type="match status" value="1"/>
</dbReference>
<dbReference type="Gene3D" id="2.60.40.1120">
    <property type="entry name" value="Carboxypeptidase-like, regulatory domain"/>
    <property type="match status" value="1"/>
</dbReference>
<organism evidence="1 2">
    <name type="scientific">Mucilaginibacter antarcticus</name>
    <dbReference type="NCBI Taxonomy" id="1855725"/>
    <lineage>
        <taxon>Bacteria</taxon>
        <taxon>Pseudomonadati</taxon>
        <taxon>Bacteroidota</taxon>
        <taxon>Sphingobacteriia</taxon>
        <taxon>Sphingobacteriales</taxon>
        <taxon>Sphingobacteriaceae</taxon>
        <taxon>Mucilaginibacter</taxon>
    </lineage>
</organism>
<dbReference type="Pfam" id="PF13715">
    <property type="entry name" value="CarbopepD_reg_2"/>
    <property type="match status" value="1"/>
</dbReference>
<protein>
    <submittedName>
        <fullName evidence="1">Carboxypeptidase-like regulatory domain-containing protein</fullName>
    </submittedName>
</protein>
<dbReference type="InterPro" id="IPR008969">
    <property type="entry name" value="CarboxyPept-like_regulatory"/>
</dbReference>
<proteinExistence type="predicted"/>
<name>A0ABW5XM02_9SPHI</name>
<keyword evidence="2" id="KW-1185">Reference proteome</keyword>
<dbReference type="Proteomes" id="UP001597601">
    <property type="component" value="Unassembled WGS sequence"/>
</dbReference>
<evidence type="ECO:0000313" key="2">
    <source>
        <dbReference type="Proteomes" id="UP001597601"/>
    </source>
</evidence>
<gene>
    <name evidence="1" type="ORF">ACFSYC_04745</name>
</gene>
<dbReference type="EMBL" id="JBHUON010000003">
    <property type="protein sequence ID" value="MFD2863989.1"/>
    <property type="molecule type" value="Genomic_DNA"/>
</dbReference>
<dbReference type="RefSeq" id="WP_377124062.1">
    <property type="nucleotide sequence ID" value="NZ_JBHUHN010000001.1"/>
</dbReference>
<comment type="caution">
    <text evidence="1">The sequence shown here is derived from an EMBL/GenBank/DDBJ whole genome shotgun (WGS) entry which is preliminary data.</text>
</comment>
<accession>A0ABW5XM02</accession>